<gene>
    <name evidence="1" type="ORF">HDF25_002682</name>
</gene>
<accession>A0A7X0J3N6</accession>
<dbReference type="AlphaFoldDB" id="A0A7X0J3N6"/>
<organism evidence="1 2">
    <name type="scientific">Pedobacter cryoconitis</name>
    <dbReference type="NCBI Taxonomy" id="188932"/>
    <lineage>
        <taxon>Bacteria</taxon>
        <taxon>Pseudomonadati</taxon>
        <taxon>Bacteroidota</taxon>
        <taxon>Sphingobacteriia</taxon>
        <taxon>Sphingobacteriales</taxon>
        <taxon>Sphingobacteriaceae</taxon>
        <taxon>Pedobacter</taxon>
    </lineage>
</organism>
<protein>
    <submittedName>
        <fullName evidence="1">Uncharacterized protein</fullName>
    </submittedName>
</protein>
<dbReference type="RefSeq" id="WP_184625409.1">
    <property type="nucleotide sequence ID" value="NZ_JACHCC010000006.1"/>
</dbReference>
<proteinExistence type="predicted"/>
<reference evidence="1 2" key="1">
    <citation type="submission" date="2020-08" db="EMBL/GenBank/DDBJ databases">
        <title>Genomic Encyclopedia of Type Strains, Phase IV (KMG-V): Genome sequencing to study the core and pangenomes of soil and plant-associated prokaryotes.</title>
        <authorList>
            <person name="Whitman W."/>
        </authorList>
    </citation>
    <scope>NUCLEOTIDE SEQUENCE [LARGE SCALE GENOMIC DNA]</scope>
    <source>
        <strain evidence="1 2">M2T3</strain>
    </source>
</reference>
<evidence type="ECO:0000313" key="1">
    <source>
        <dbReference type="EMBL" id="MBB6500534.1"/>
    </source>
</evidence>
<name>A0A7X0J3N6_9SPHI</name>
<comment type="caution">
    <text evidence="1">The sequence shown here is derived from an EMBL/GenBank/DDBJ whole genome shotgun (WGS) entry which is preliminary data.</text>
</comment>
<dbReference type="EMBL" id="JACHCC010000006">
    <property type="protein sequence ID" value="MBB6500534.1"/>
    <property type="molecule type" value="Genomic_DNA"/>
</dbReference>
<sequence length="212" mass="24518">MKHDIDDGWKQEAPYLASLQKENPFSVPEEYFNKLPEMINGARYADKLREAIPMSGFTVPEEYFSELHNRISLETEIISRLQNFPKEEGHQAPDLYFEKLQARILAKTTEALIPVKHEPKIIRLWHNDLIKYASVACFILVTAFGLFLNQQREIGITEIANEQMLYDMNEQDIIDHIQGDNTAVKNSDTTNENLENYILNNFSQSELSPVNN</sequence>
<evidence type="ECO:0000313" key="2">
    <source>
        <dbReference type="Proteomes" id="UP000521017"/>
    </source>
</evidence>
<dbReference type="Proteomes" id="UP000521017">
    <property type="component" value="Unassembled WGS sequence"/>
</dbReference>